<feature type="domain" description="BT4734-like N-terminal" evidence="2">
    <location>
        <begin position="93"/>
        <end position="218"/>
    </location>
</feature>
<proteinExistence type="predicted"/>
<accession>S3Z9E8</accession>
<comment type="caution">
    <text evidence="3">The sequence shown here is derived from an EMBL/GenBank/DDBJ whole genome shotgun (WGS) entry which is preliminary data.</text>
</comment>
<name>S3Z9E8_BACSE</name>
<protein>
    <submittedName>
        <fullName evidence="3">Uncharacterized protein</fullName>
    </submittedName>
</protein>
<organism evidence="3 4">
    <name type="scientific">Bacteroides stercoris CC31F</name>
    <dbReference type="NCBI Taxonomy" id="1073351"/>
    <lineage>
        <taxon>Bacteria</taxon>
        <taxon>Pseudomonadati</taxon>
        <taxon>Bacteroidota</taxon>
        <taxon>Bacteroidia</taxon>
        <taxon>Bacteroidales</taxon>
        <taxon>Bacteroidaceae</taxon>
        <taxon>Bacteroides</taxon>
    </lineage>
</organism>
<dbReference type="PANTHER" id="PTHR34985">
    <property type="entry name" value="SLR0554 PROTEIN"/>
    <property type="match status" value="1"/>
</dbReference>
<dbReference type="InterPro" id="IPR007936">
    <property type="entry name" value="VapE-like_dom"/>
</dbReference>
<dbReference type="PATRIC" id="fig|1073351.3.peg.3131"/>
<dbReference type="HOGENOM" id="CLU_024375_3_1_10"/>
<evidence type="ECO:0000259" key="2">
    <source>
        <dbReference type="Pfam" id="PF08800"/>
    </source>
</evidence>
<gene>
    <name evidence="3" type="ORF">HMPREF1181_03096</name>
</gene>
<dbReference type="AlphaFoldDB" id="S3Z9E8"/>
<dbReference type="Pfam" id="PF08800">
    <property type="entry name" value="BT4734-like_N"/>
    <property type="match status" value="1"/>
</dbReference>
<dbReference type="Pfam" id="PF05272">
    <property type="entry name" value="VapE-like_dom"/>
    <property type="match status" value="1"/>
</dbReference>
<dbReference type="Proteomes" id="UP000014614">
    <property type="component" value="Unassembled WGS sequence"/>
</dbReference>
<sequence length="718" mass="81441">MLIYHLSGSHMREPLFSVSGALFGTSLRKTLITIIMKETSISLFKGYSDTHPQDSTLQEIVNLIRNDALVRDRTEKHRYYSHNGQKAAAAWEKAACPCFAVAVCFGGGKQAENITGWTSLALADIDHIDADRLPELIGRVRADKHTLLSYTTISGTGLRIIYRTDCLTTTPEKNRKVYSKIFEQGNRYYADLLGCECDLKCKNVTRLSGLAHDPDVYFNPDAAAMPVELKVDKKEQPAKPSIRNRRLEKAVAAAAGELAEQGIVYEAHQRNQYIMRMGYLLNAYGVAQASATGWAVKRFADYDGDVAVIFRSCYQHTEEHGRRPLQGRTPNAGGNDGFASVEDIERFLDTQARFRYNEATGKCETAVAGTDGAEGEYTEIDDRFVNTLWSRMSKQGKTVRINDIRAILHSEYTVLFNPFTDYFEGLKPWDGVTDHIGRLAATVHVKSEQSVFEGYFKKWLVASIASLFDRETVNHEIFVLIGPQGSYKTTWLNKLLPPVLQRYFYIKSNNNRITKDDMFSLAEFVFICMEEIDELGASELNQIKAMTTQKVVNERMAYAHYKEHRAHIASLCGTTNNVQFLTDLTGNRRWLPFEISSIDNPYTHPVDYEGVYSQAYALWKGGMRYWFEDEEIKLVNLHNRNFEVPSMERELIQAYYRCPLPGEKGTFVSTTDILSRINSAVKHYLSPVKIGLVMKQAGFELTRSNGKRGYRVVELPRN</sequence>
<dbReference type="InterPro" id="IPR014907">
    <property type="entry name" value="BT4734-like_N"/>
</dbReference>
<evidence type="ECO:0000313" key="3">
    <source>
        <dbReference type="EMBL" id="EPH17405.1"/>
    </source>
</evidence>
<evidence type="ECO:0000313" key="4">
    <source>
        <dbReference type="Proteomes" id="UP000014614"/>
    </source>
</evidence>
<dbReference type="EMBL" id="ATFP01000051">
    <property type="protein sequence ID" value="EPH17405.1"/>
    <property type="molecule type" value="Genomic_DNA"/>
</dbReference>
<evidence type="ECO:0000259" key="1">
    <source>
        <dbReference type="Pfam" id="PF05272"/>
    </source>
</evidence>
<feature type="domain" description="Virulence-associated protein E-like" evidence="1">
    <location>
        <begin position="429"/>
        <end position="643"/>
    </location>
</feature>
<reference evidence="3 4" key="1">
    <citation type="submission" date="2013-05" db="EMBL/GenBank/DDBJ databases">
        <title>The Genome Sequence of Bacteroides stercoris CC31F.</title>
        <authorList>
            <consortium name="The Broad Institute Genomics Platform"/>
            <person name="Earl A."/>
            <person name="Ward D."/>
            <person name="Feldgarden M."/>
            <person name="Gevers D."/>
            <person name="Oliphant K."/>
            <person name="Allen-Vercoe E."/>
            <person name="Walker B."/>
            <person name="Young S."/>
            <person name="Zeng Q."/>
            <person name="Gargeya S."/>
            <person name="Fitzgerald M."/>
            <person name="Haas B."/>
            <person name="Abouelleil A."/>
            <person name="Allen A.W."/>
            <person name="Alvarado L."/>
            <person name="Arachchi H.M."/>
            <person name="Berlin A.M."/>
            <person name="Chapman S.B."/>
            <person name="Gainer-Dewar J."/>
            <person name="Goldberg J."/>
            <person name="Griggs A."/>
            <person name="Gujja S."/>
            <person name="Hansen M."/>
            <person name="Howarth C."/>
            <person name="Imamovic A."/>
            <person name="Ireland A."/>
            <person name="Larimer J."/>
            <person name="McCowan C."/>
            <person name="Murphy C."/>
            <person name="Pearson M."/>
            <person name="Poon T.W."/>
            <person name="Priest M."/>
            <person name="Roberts A."/>
            <person name="Saif S."/>
            <person name="Shea T."/>
            <person name="Sisk P."/>
            <person name="Sykes S."/>
            <person name="Wortman J."/>
            <person name="Nusbaum C."/>
            <person name="Birren B."/>
        </authorList>
    </citation>
    <scope>NUCLEOTIDE SEQUENCE [LARGE SCALE GENOMIC DNA]</scope>
    <source>
        <strain evidence="3 4">CC31F</strain>
    </source>
</reference>
<dbReference type="PANTHER" id="PTHR34985:SF1">
    <property type="entry name" value="SLR0554 PROTEIN"/>
    <property type="match status" value="1"/>
</dbReference>